<name>A0ABQ0SKS1_9BACL</name>
<accession>A0ABQ0SKS1</accession>
<evidence type="ECO:0000313" key="2">
    <source>
        <dbReference type="Proteomes" id="UP000317180"/>
    </source>
</evidence>
<organism evidence="1 2">
    <name type="scientific">Brevibacillus agri</name>
    <dbReference type="NCBI Taxonomy" id="51101"/>
    <lineage>
        <taxon>Bacteria</taxon>
        <taxon>Bacillati</taxon>
        <taxon>Bacillota</taxon>
        <taxon>Bacilli</taxon>
        <taxon>Bacillales</taxon>
        <taxon>Paenibacillaceae</taxon>
        <taxon>Brevibacillus</taxon>
    </lineage>
</organism>
<gene>
    <name evidence="1" type="ORF">BAG01nite_05610</name>
</gene>
<protein>
    <submittedName>
        <fullName evidence="1">Uncharacterized protein</fullName>
    </submittedName>
</protein>
<keyword evidence="2" id="KW-1185">Reference proteome</keyword>
<dbReference type="EMBL" id="BJOD01000004">
    <property type="protein sequence ID" value="GED24459.1"/>
    <property type="molecule type" value="Genomic_DNA"/>
</dbReference>
<proteinExistence type="predicted"/>
<evidence type="ECO:0000313" key="1">
    <source>
        <dbReference type="EMBL" id="GED24459.1"/>
    </source>
</evidence>
<dbReference type="Proteomes" id="UP000317180">
    <property type="component" value="Unassembled WGS sequence"/>
</dbReference>
<comment type="caution">
    <text evidence="1">The sequence shown here is derived from an EMBL/GenBank/DDBJ whole genome shotgun (WGS) entry which is preliminary data.</text>
</comment>
<reference evidence="1 2" key="1">
    <citation type="submission" date="2019-06" db="EMBL/GenBank/DDBJ databases">
        <title>Whole genome shotgun sequence of Brevibacillus agri NBRC 15538.</title>
        <authorList>
            <person name="Hosoyama A."/>
            <person name="Uohara A."/>
            <person name="Ohji S."/>
            <person name="Ichikawa N."/>
        </authorList>
    </citation>
    <scope>NUCLEOTIDE SEQUENCE [LARGE SCALE GENOMIC DNA]</scope>
    <source>
        <strain evidence="1 2">NBRC 15538</strain>
    </source>
</reference>
<sequence length="72" mass="7822">MFATLLSNVFGISQPLRELFTIAAPCLYLFGVRVCLGCYSQLLRFLSPLFGCRGLASLGRVALPLKSLGGQR</sequence>